<feature type="transmembrane region" description="Helical" evidence="7">
    <location>
        <begin position="94"/>
        <end position="112"/>
    </location>
</feature>
<proteinExistence type="predicted"/>
<dbReference type="PROSITE" id="PS50850">
    <property type="entry name" value="MFS"/>
    <property type="match status" value="1"/>
</dbReference>
<feature type="transmembrane region" description="Helical" evidence="7">
    <location>
        <begin position="118"/>
        <end position="138"/>
    </location>
</feature>
<feature type="transmembrane region" description="Helical" evidence="7">
    <location>
        <begin position="64"/>
        <end position="82"/>
    </location>
</feature>
<comment type="subcellular location">
    <subcellularLocation>
        <location evidence="1">Endomembrane system</location>
        <topology evidence="1">Multi-pass membrane protein</topology>
    </subcellularLocation>
</comment>
<dbReference type="Proteomes" id="UP000184387">
    <property type="component" value="Unassembled WGS sequence"/>
</dbReference>
<feature type="region of interest" description="Disordered" evidence="6">
    <location>
        <begin position="1"/>
        <end position="20"/>
    </location>
</feature>
<evidence type="ECO:0000256" key="3">
    <source>
        <dbReference type="ARBA" id="ARBA00022692"/>
    </source>
</evidence>
<dbReference type="EMBL" id="FQZF01000017">
    <property type="protein sequence ID" value="SHJ64811.1"/>
    <property type="molecule type" value="Genomic_DNA"/>
</dbReference>
<feature type="transmembrane region" description="Helical" evidence="7">
    <location>
        <begin position="413"/>
        <end position="437"/>
    </location>
</feature>
<protein>
    <submittedName>
        <fullName evidence="9">Major Facilitator Superfamily protein</fullName>
    </submittedName>
</protein>
<dbReference type="SUPFAM" id="SSF103473">
    <property type="entry name" value="MFS general substrate transporter"/>
    <property type="match status" value="1"/>
</dbReference>
<dbReference type="RefSeq" id="WP_073136189.1">
    <property type="nucleotide sequence ID" value="NZ_FQZF01000017.1"/>
</dbReference>
<organism evidence="9 10">
    <name type="scientific">Muricoccus roseus</name>
    <dbReference type="NCBI Taxonomy" id="198092"/>
    <lineage>
        <taxon>Bacteria</taxon>
        <taxon>Pseudomonadati</taxon>
        <taxon>Pseudomonadota</taxon>
        <taxon>Alphaproteobacteria</taxon>
        <taxon>Acetobacterales</taxon>
        <taxon>Roseomonadaceae</taxon>
        <taxon>Muricoccus</taxon>
    </lineage>
</organism>
<feature type="transmembrane region" description="Helical" evidence="7">
    <location>
        <begin position="504"/>
        <end position="521"/>
    </location>
</feature>
<accession>A0A1M6L0R3</accession>
<dbReference type="GO" id="GO:0005886">
    <property type="term" value="C:plasma membrane"/>
    <property type="evidence" value="ECO:0007669"/>
    <property type="project" value="TreeGrafter"/>
</dbReference>
<dbReference type="GO" id="GO:0012505">
    <property type="term" value="C:endomembrane system"/>
    <property type="evidence" value="ECO:0007669"/>
    <property type="project" value="UniProtKB-SubCell"/>
</dbReference>
<evidence type="ECO:0000259" key="8">
    <source>
        <dbReference type="PROSITE" id="PS50850"/>
    </source>
</evidence>
<evidence type="ECO:0000256" key="6">
    <source>
        <dbReference type="SAM" id="MobiDB-lite"/>
    </source>
</evidence>
<evidence type="ECO:0000256" key="7">
    <source>
        <dbReference type="SAM" id="Phobius"/>
    </source>
</evidence>
<dbReference type="PANTHER" id="PTHR23501:SF191">
    <property type="entry name" value="VACUOLAR BASIC AMINO ACID TRANSPORTER 4"/>
    <property type="match status" value="1"/>
</dbReference>
<keyword evidence="2" id="KW-0813">Transport</keyword>
<feature type="domain" description="Major facilitator superfamily (MFS) profile" evidence="8">
    <location>
        <begin position="24"/>
        <end position="530"/>
    </location>
</feature>
<feature type="transmembrane region" description="Helical" evidence="7">
    <location>
        <begin position="221"/>
        <end position="242"/>
    </location>
</feature>
<dbReference type="STRING" id="198092.SAMN02745194_03050"/>
<keyword evidence="5 7" id="KW-0472">Membrane</keyword>
<dbReference type="InterPro" id="IPR036259">
    <property type="entry name" value="MFS_trans_sf"/>
</dbReference>
<keyword evidence="4 7" id="KW-1133">Transmembrane helix</keyword>
<name>A0A1M6L0R3_9PROT</name>
<dbReference type="OrthoDB" id="5314453at2"/>
<evidence type="ECO:0000256" key="2">
    <source>
        <dbReference type="ARBA" id="ARBA00022448"/>
    </source>
</evidence>
<dbReference type="Gene3D" id="1.20.1250.20">
    <property type="entry name" value="MFS general substrate transporter like domains"/>
    <property type="match status" value="1"/>
</dbReference>
<keyword evidence="3 7" id="KW-0812">Transmembrane</keyword>
<evidence type="ECO:0000313" key="10">
    <source>
        <dbReference type="Proteomes" id="UP000184387"/>
    </source>
</evidence>
<dbReference type="GO" id="GO:0022857">
    <property type="term" value="F:transmembrane transporter activity"/>
    <property type="evidence" value="ECO:0007669"/>
    <property type="project" value="InterPro"/>
</dbReference>
<feature type="transmembrane region" description="Helical" evidence="7">
    <location>
        <begin position="378"/>
        <end position="401"/>
    </location>
</feature>
<dbReference type="AlphaFoldDB" id="A0A1M6L0R3"/>
<feature type="transmembrane region" description="Helical" evidence="7">
    <location>
        <begin position="278"/>
        <end position="299"/>
    </location>
</feature>
<feature type="transmembrane region" description="Helical" evidence="7">
    <location>
        <begin position="150"/>
        <end position="168"/>
    </location>
</feature>
<sequence>MSDNTAPSPEAPPAEPAPQAGPGRLLVYGLASLTFGLTQGLGNNLFAANIQAVQSAFGATTNEAAWLTAAYASTSITASLLLFKLRTQFGLRLFAKLGLMLFLAVSLAHLLVSDLRSAVVLRAVAGFAGAPLNTLAILYMIELLPQRMKLTVGIALGLIGAQIAVPIARLVSPGLLEIGLWGQLNTLELAMAVLSLAWVYLLPITPPPRAQAFDLVDAVSLPLLVVGLGLIAIVLSLGRWYWWFEAPWLGTCLAGGLGALALLVAIELNRERPIINLHWLSSTDMILFGGSMFVARFVLSEQTTGTIGFFQNLGLLNENMTGMFLVILAATLAGFIGVAFVNRPENRPAIHAVALALIAVGAWLESRGTSLTRPQDVLLPQALVAFGGAIFLPAATGWSFAHTLRSGVQYLTSFFAVFLASQNLGGLLGAAMLGTLVTVREKFHSNQIVENLTLGDPLVAQRIAQYGASYARVLGDPALRNAEGSVLLGQVATREATVLAYNDLFLVVAVVAALCLLGLLLHQFAAWLGRRAAQAPGAAA</sequence>
<feature type="transmembrane region" description="Helical" evidence="7">
    <location>
        <begin position="180"/>
        <end position="201"/>
    </location>
</feature>
<dbReference type="InterPro" id="IPR020846">
    <property type="entry name" value="MFS_dom"/>
</dbReference>
<evidence type="ECO:0000256" key="5">
    <source>
        <dbReference type="ARBA" id="ARBA00023136"/>
    </source>
</evidence>
<gene>
    <name evidence="9" type="ORF">SAMN02745194_03050</name>
</gene>
<keyword evidence="10" id="KW-1185">Reference proteome</keyword>
<dbReference type="PANTHER" id="PTHR23501">
    <property type="entry name" value="MAJOR FACILITATOR SUPERFAMILY"/>
    <property type="match status" value="1"/>
</dbReference>
<feature type="transmembrane region" description="Helical" evidence="7">
    <location>
        <begin position="248"/>
        <end position="266"/>
    </location>
</feature>
<reference evidence="9 10" key="1">
    <citation type="submission" date="2016-11" db="EMBL/GenBank/DDBJ databases">
        <authorList>
            <person name="Jaros S."/>
            <person name="Januszkiewicz K."/>
            <person name="Wedrychowicz H."/>
        </authorList>
    </citation>
    <scope>NUCLEOTIDE SEQUENCE [LARGE SCALE GENOMIC DNA]</scope>
    <source>
        <strain evidence="9 10">DSM 14916</strain>
    </source>
</reference>
<evidence type="ECO:0000256" key="4">
    <source>
        <dbReference type="ARBA" id="ARBA00022989"/>
    </source>
</evidence>
<feature type="transmembrane region" description="Helical" evidence="7">
    <location>
        <begin position="319"/>
        <end position="341"/>
    </location>
</feature>
<evidence type="ECO:0000313" key="9">
    <source>
        <dbReference type="EMBL" id="SHJ64811.1"/>
    </source>
</evidence>
<evidence type="ECO:0000256" key="1">
    <source>
        <dbReference type="ARBA" id="ARBA00004127"/>
    </source>
</evidence>